<evidence type="ECO:0000313" key="2">
    <source>
        <dbReference type="Proteomes" id="UP000218181"/>
    </source>
</evidence>
<keyword evidence="2" id="KW-1185">Reference proteome</keyword>
<dbReference type="NCBIfam" id="TIGR01549">
    <property type="entry name" value="HAD-SF-IA-v1"/>
    <property type="match status" value="1"/>
</dbReference>
<sequence>MTKGSSEKNKSNVQLEPIFHQKNFIWDFDGTLFNTYPVMLEALKQAMILNKVSFEGDLAVYIKQHSIKTFAERFANQPFLDDYHRLESELQKRYRPKIYPHLAEILVSIQENGGQNFVLSHRDESTIEYLGLLTSVFREIITSKQSFARKPNPEAILYLVSKYHLNPAETVMVGDRPLDVEAGRNAGVQTLLFDENELFGPIADKKIKNWSEWK</sequence>
<dbReference type="NCBIfam" id="TIGR01509">
    <property type="entry name" value="HAD-SF-IA-v3"/>
    <property type="match status" value="1"/>
</dbReference>
<dbReference type="InterPro" id="IPR041492">
    <property type="entry name" value="HAD_2"/>
</dbReference>
<dbReference type="STRING" id="1291764.GCA_001311235_00029"/>
<dbReference type="Proteomes" id="UP000218181">
    <property type="component" value="Unassembled WGS sequence"/>
</dbReference>
<dbReference type="InterPro" id="IPR036412">
    <property type="entry name" value="HAD-like_sf"/>
</dbReference>
<dbReference type="InterPro" id="IPR023214">
    <property type="entry name" value="HAD_sf"/>
</dbReference>
<dbReference type="PANTHER" id="PTHR43434:SF25">
    <property type="entry name" value="PHOSPHOGLYCOLATE PHOSPHATASE"/>
    <property type="match status" value="1"/>
</dbReference>
<dbReference type="Pfam" id="PF13419">
    <property type="entry name" value="HAD_2"/>
    <property type="match status" value="1"/>
</dbReference>
<accession>A0A2A5RQA4</accession>
<dbReference type="EMBL" id="JXJU01000001">
    <property type="protein sequence ID" value="PCS01606.1"/>
    <property type="molecule type" value="Genomic_DNA"/>
</dbReference>
<dbReference type="GO" id="GO:0008967">
    <property type="term" value="F:phosphoglycolate phosphatase activity"/>
    <property type="evidence" value="ECO:0007669"/>
    <property type="project" value="TreeGrafter"/>
</dbReference>
<dbReference type="PANTHER" id="PTHR43434">
    <property type="entry name" value="PHOSPHOGLYCOLATE PHOSPHATASE"/>
    <property type="match status" value="1"/>
</dbReference>
<protein>
    <submittedName>
        <fullName evidence="1">Phosphatase</fullName>
    </submittedName>
</protein>
<dbReference type="InterPro" id="IPR023198">
    <property type="entry name" value="PGP-like_dom2"/>
</dbReference>
<reference evidence="1 2" key="1">
    <citation type="submission" date="2014-12" db="EMBL/GenBank/DDBJ databases">
        <title>Draft genome sequences of 10 type strains of Lactococcus.</title>
        <authorList>
            <person name="Sun Z."/>
            <person name="Zhong Z."/>
            <person name="Liu W."/>
            <person name="Zhang W."/>
            <person name="Zhang H."/>
        </authorList>
    </citation>
    <scope>NUCLEOTIDE SEQUENCE [LARGE SCALE GENOMIC DNA]</scope>
    <source>
        <strain evidence="1 2">JCM 16395</strain>
    </source>
</reference>
<comment type="caution">
    <text evidence="1">The sequence shown here is derived from an EMBL/GenBank/DDBJ whole genome shotgun (WGS) entry which is preliminary data.</text>
</comment>
<dbReference type="SFLD" id="SFLDG01129">
    <property type="entry name" value="C1.5:_HAD__Beta-PGM__Phosphata"/>
    <property type="match status" value="1"/>
</dbReference>
<proteinExistence type="predicted"/>
<dbReference type="GO" id="GO:0005829">
    <property type="term" value="C:cytosol"/>
    <property type="evidence" value="ECO:0007669"/>
    <property type="project" value="TreeGrafter"/>
</dbReference>
<dbReference type="Gene3D" id="1.10.150.240">
    <property type="entry name" value="Putative phosphatase, domain 2"/>
    <property type="match status" value="1"/>
</dbReference>
<dbReference type="Gene3D" id="3.40.50.1000">
    <property type="entry name" value="HAD superfamily/HAD-like"/>
    <property type="match status" value="1"/>
</dbReference>
<gene>
    <name evidence="1" type="ORF">RT41_GL000370</name>
</gene>
<dbReference type="SFLD" id="SFLDS00003">
    <property type="entry name" value="Haloacid_Dehalogenase"/>
    <property type="match status" value="1"/>
</dbReference>
<dbReference type="GO" id="GO:0006281">
    <property type="term" value="P:DNA repair"/>
    <property type="evidence" value="ECO:0007669"/>
    <property type="project" value="TreeGrafter"/>
</dbReference>
<dbReference type="InterPro" id="IPR050155">
    <property type="entry name" value="HAD-like_hydrolase_sf"/>
</dbReference>
<organism evidence="1 2">
    <name type="scientific">Lactococcus fujiensis JCM 16395</name>
    <dbReference type="NCBI Taxonomy" id="1291764"/>
    <lineage>
        <taxon>Bacteria</taxon>
        <taxon>Bacillati</taxon>
        <taxon>Bacillota</taxon>
        <taxon>Bacilli</taxon>
        <taxon>Lactobacillales</taxon>
        <taxon>Streptococcaceae</taxon>
        <taxon>Lactococcus</taxon>
    </lineage>
</organism>
<dbReference type="AlphaFoldDB" id="A0A2A5RQA4"/>
<dbReference type="SUPFAM" id="SSF56784">
    <property type="entry name" value="HAD-like"/>
    <property type="match status" value="1"/>
</dbReference>
<evidence type="ECO:0000313" key="1">
    <source>
        <dbReference type="EMBL" id="PCS01606.1"/>
    </source>
</evidence>
<dbReference type="InterPro" id="IPR006439">
    <property type="entry name" value="HAD-SF_hydro_IA"/>
</dbReference>
<name>A0A2A5RQA4_9LACT</name>